<name>A0A7J0H349_9ERIC</name>
<dbReference type="Proteomes" id="UP000585474">
    <property type="component" value="Unassembled WGS sequence"/>
</dbReference>
<reference evidence="1 2" key="1">
    <citation type="submission" date="2019-07" db="EMBL/GenBank/DDBJ databases">
        <title>De Novo Assembly of kiwifruit Actinidia rufa.</title>
        <authorList>
            <person name="Sugita-Konishi S."/>
            <person name="Sato K."/>
            <person name="Mori E."/>
            <person name="Abe Y."/>
            <person name="Kisaki G."/>
            <person name="Hamano K."/>
            <person name="Suezawa K."/>
            <person name="Otani M."/>
            <person name="Fukuda T."/>
            <person name="Manabe T."/>
            <person name="Gomi K."/>
            <person name="Tabuchi M."/>
            <person name="Akimitsu K."/>
            <person name="Kataoka I."/>
        </authorList>
    </citation>
    <scope>NUCLEOTIDE SEQUENCE [LARGE SCALE GENOMIC DNA]</scope>
    <source>
        <strain evidence="2">cv. Fuchu</strain>
    </source>
</reference>
<comment type="caution">
    <text evidence="1">The sequence shown here is derived from an EMBL/GenBank/DDBJ whole genome shotgun (WGS) entry which is preliminary data.</text>
</comment>
<organism evidence="1 2">
    <name type="scientific">Actinidia rufa</name>
    <dbReference type="NCBI Taxonomy" id="165716"/>
    <lineage>
        <taxon>Eukaryota</taxon>
        <taxon>Viridiplantae</taxon>
        <taxon>Streptophyta</taxon>
        <taxon>Embryophyta</taxon>
        <taxon>Tracheophyta</taxon>
        <taxon>Spermatophyta</taxon>
        <taxon>Magnoliopsida</taxon>
        <taxon>eudicotyledons</taxon>
        <taxon>Gunneridae</taxon>
        <taxon>Pentapetalae</taxon>
        <taxon>asterids</taxon>
        <taxon>Ericales</taxon>
        <taxon>Actinidiaceae</taxon>
        <taxon>Actinidia</taxon>
    </lineage>
</organism>
<dbReference type="EMBL" id="BJWL01000026">
    <property type="protein sequence ID" value="GFZ17431.1"/>
    <property type="molecule type" value="Genomic_DNA"/>
</dbReference>
<accession>A0A7J0H349</accession>
<evidence type="ECO:0000313" key="2">
    <source>
        <dbReference type="Proteomes" id="UP000585474"/>
    </source>
</evidence>
<sequence length="304" mass="33471">MISLAIISQLKAQRKGSEGMHGTQQTNATVDLALSQGQTEFSTDWCCKVSWTVDLLLWYCFGIVMARAVEQTWLMLPKQNWSKEIVERSREKLLDLLGVLAASGIVPIPTNLYTLAQIESAVQRKIGTKNHVLDGISRPQAMQTKVVAYQRPALARTRHATLQLAIIFHFSFYPFFDTNIKKSIFAGVMDCGLIAVVLFRDCYGKGSGTNMAYAPKAKSVQENRGTKQRKLLDLLGVLAASGIVPIPTNLYTLAQIESAVQRKIGTKNHVPDGISGPKAMQTKVVAYQRPALARTRHATLAAIT</sequence>
<dbReference type="AlphaFoldDB" id="A0A7J0H349"/>
<gene>
    <name evidence="1" type="ORF">Acr_26g0007010</name>
</gene>
<evidence type="ECO:0000313" key="1">
    <source>
        <dbReference type="EMBL" id="GFZ17431.1"/>
    </source>
</evidence>
<keyword evidence="2" id="KW-1185">Reference proteome</keyword>
<protein>
    <submittedName>
        <fullName evidence="1">Uncharacterized protein</fullName>
    </submittedName>
</protein>
<proteinExistence type="predicted"/>